<organism evidence="1 2">
    <name type="scientific">Aspergillus fumigatiaffinis</name>
    <dbReference type="NCBI Taxonomy" id="340414"/>
    <lineage>
        <taxon>Eukaryota</taxon>
        <taxon>Fungi</taxon>
        <taxon>Dikarya</taxon>
        <taxon>Ascomycota</taxon>
        <taxon>Pezizomycotina</taxon>
        <taxon>Eurotiomycetes</taxon>
        <taxon>Eurotiomycetidae</taxon>
        <taxon>Eurotiales</taxon>
        <taxon>Aspergillaceae</taxon>
        <taxon>Aspergillus</taxon>
        <taxon>Aspergillus subgen. Fumigati</taxon>
    </lineage>
</organism>
<evidence type="ECO:0000313" key="1">
    <source>
        <dbReference type="EMBL" id="KAF4227326.1"/>
    </source>
</evidence>
<protein>
    <submittedName>
        <fullName evidence="1">Uncharacterized protein</fullName>
    </submittedName>
</protein>
<sequence length="163" mass="18180">MPEFKSIPPTPVQRASGIVMLEQIDARKTIADTRQQSQMADEDSQKKVADLAGNKVYYAFQALRVICIGVSEQSTMTLSAHRYFRSTTPVLSVILILDQVRAEETTKTFYARYIMSTNNTGPDPSGNEANASENALILVKMDLTIYDLPELERKLCIEIALCT</sequence>
<proteinExistence type="predicted"/>
<keyword evidence="2" id="KW-1185">Reference proteome</keyword>
<name>A0A8H4M3V0_9EURO</name>
<reference evidence="1" key="1">
    <citation type="journal article" date="2020" name="bioRxiv">
        <title>Genomic and phenotypic heterogeneity of clinical isolates of the human pathogens Aspergillus fumigatus, Aspergillus lentulus and Aspergillus fumigatiaffinis.</title>
        <authorList>
            <person name="dos Santos R.A.C."/>
            <person name="Steenwyk J.L."/>
            <person name="Rivero-Menendez O."/>
            <person name="Mead M.E."/>
            <person name="Silva L.P."/>
            <person name="Bastos R.W."/>
            <person name="Alastruey-Izquierdo A."/>
            <person name="Goldman G.H."/>
            <person name="Rokas A."/>
        </authorList>
    </citation>
    <scope>NUCLEOTIDE SEQUENCE</scope>
    <source>
        <strain evidence="1">CNM-CM6805</strain>
    </source>
</reference>
<comment type="caution">
    <text evidence="1">The sequence shown here is derived from an EMBL/GenBank/DDBJ whole genome shotgun (WGS) entry which is preliminary data.</text>
</comment>
<gene>
    <name evidence="1" type="ORF">CNMCM6805_003111</name>
</gene>
<evidence type="ECO:0000313" key="2">
    <source>
        <dbReference type="Proteomes" id="UP000653565"/>
    </source>
</evidence>
<dbReference type="AlphaFoldDB" id="A0A8H4M3V0"/>
<dbReference type="EMBL" id="JAAAPX010000187">
    <property type="protein sequence ID" value="KAF4227326.1"/>
    <property type="molecule type" value="Genomic_DNA"/>
</dbReference>
<dbReference type="Proteomes" id="UP000653565">
    <property type="component" value="Unassembled WGS sequence"/>
</dbReference>
<accession>A0A8H4M3V0</accession>
<reference evidence="1" key="2">
    <citation type="submission" date="2020-04" db="EMBL/GenBank/DDBJ databases">
        <authorList>
            <person name="Santos R.A.C."/>
            <person name="Steenwyk J.L."/>
            <person name="Rivero-Menendez O."/>
            <person name="Mead M.E."/>
            <person name="Silva L.P."/>
            <person name="Bastos R.W."/>
            <person name="Alastruey-Izquierdo A."/>
            <person name="Goldman G.H."/>
            <person name="Rokas A."/>
        </authorList>
    </citation>
    <scope>NUCLEOTIDE SEQUENCE</scope>
    <source>
        <strain evidence="1">CNM-CM6805</strain>
    </source>
</reference>